<organism evidence="5">
    <name type="scientific">Mycobacterium riyadhense</name>
    <dbReference type="NCBI Taxonomy" id="486698"/>
    <lineage>
        <taxon>Bacteria</taxon>
        <taxon>Bacillati</taxon>
        <taxon>Actinomycetota</taxon>
        <taxon>Actinomycetes</taxon>
        <taxon>Mycobacteriales</taxon>
        <taxon>Mycobacteriaceae</taxon>
        <taxon>Mycobacterium</taxon>
    </lineage>
</organism>
<evidence type="ECO:0000256" key="3">
    <source>
        <dbReference type="ARBA" id="ARBA00022827"/>
    </source>
</evidence>
<dbReference type="SUPFAM" id="SSF51905">
    <property type="entry name" value="FAD/NAD(P)-binding domain"/>
    <property type="match status" value="1"/>
</dbReference>
<dbReference type="PANTHER" id="PTHR43004">
    <property type="entry name" value="TRK SYSTEM POTASSIUM UPTAKE PROTEIN"/>
    <property type="match status" value="1"/>
</dbReference>
<dbReference type="Pfam" id="PF01494">
    <property type="entry name" value="FAD_binding_3"/>
    <property type="match status" value="1"/>
</dbReference>
<evidence type="ECO:0000259" key="4">
    <source>
        <dbReference type="Pfam" id="PF01494"/>
    </source>
</evidence>
<name>A0A653ESS3_9MYCO</name>
<dbReference type="EMBL" id="LR589104">
    <property type="protein sequence ID" value="VTP00537.1"/>
    <property type="molecule type" value="Genomic_DNA"/>
</dbReference>
<evidence type="ECO:0000256" key="1">
    <source>
        <dbReference type="ARBA" id="ARBA00001974"/>
    </source>
</evidence>
<comment type="cofactor">
    <cofactor evidence="1">
        <name>FAD</name>
        <dbReference type="ChEBI" id="CHEBI:57692"/>
    </cofactor>
</comment>
<keyword evidence="3" id="KW-0274">FAD</keyword>
<feature type="domain" description="FAD-binding" evidence="4">
    <location>
        <begin position="5"/>
        <end position="328"/>
    </location>
</feature>
<dbReference type="Gene3D" id="3.30.70.2450">
    <property type="match status" value="1"/>
</dbReference>
<dbReference type="PRINTS" id="PR00420">
    <property type="entry name" value="RNGMNOXGNASE"/>
</dbReference>
<keyword evidence="2" id="KW-0285">Flavoprotein</keyword>
<keyword evidence="5" id="KW-0560">Oxidoreductase</keyword>
<dbReference type="Pfam" id="PF21274">
    <property type="entry name" value="Rng_hyd_C"/>
    <property type="match status" value="1"/>
</dbReference>
<gene>
    <name evidence="5" type="primary">pcpB_5</name>
    <name evidence="5" type="ORF">BIN_B_03590</name>
</gene>
<dbReference type="InterPro" id="IPR036188">
    <property type="entry name" value="FAD/NAD-bd_sf"/>
</dbReference>
<proteinExistence type="predicted"/>
<dbReference type="InterPro" id="IPR050641">
    <property type="entry name" value="RIFMO-like"/>
</dbReference>
<dbReference type="GO" id="GO:0071949">
    <property type="term" value="F:FAD binding"/>
    <property type="evidence" value="ECO:0007669"/>
    <property type="project" value="InterPro"/>
</dbReference>
<protein>
    <submittedName>
        <fullName evidence="5">Pentachlorophenol 4-monooxygenase</fullName>
    </submittedName>
</protein>
<dbReference type="GO" id="GO:0016709">
    <property type="term" value="F:oxidoreductase activity, acting on paired donors, with incorporation or reduction of molecular oxygen, NAD(P)H as one donor, and incorporation of one atom of oxygen"/>
    <property type="evidence" value="ECO:0007669"/>
    <property type="project" value="UniProtKB-ARBA"/>
</dbReference>
<dbReference type="AlphaFoldDB" id="A0A653ESS3"/>
<evidence type="ECO:0000313" key="5">
    <source>
        <dbReference type="EMBL" id="VTP00537.1"/>
    </source>
</evidence>
<dbReference type="NCBIfam" id="NF005303">
    <property type="entry name" value="PRK06834.1"/>
    <property type="match status" value="1"/>
</dbReference>
<dbReference type="Gene3D" id="3.50.50.60">
    <property type="entry name" value="FAD/NAD(P)-binding domain"/>
    <property type="match status" value="1"/>
</dbReference>
<dbReference type="PANTHER" id="PTHR43004:SF19">
    <property type="entry name" value="BINDING MONOOXYGENASE, PUTATIVE (JCVI)-RELATED"/>
    <property type="match status" value="1"/>
</dbReference>
<dbReference type="InterPro" id="IPR002938">
    <property type="entry name" value="FAD-bd"/>
</dbReference>
<evidence type="ECO:0000256" key="2">
    <source>
        <dbReference type="ARBA" id="ARBA00022630"/>
    </source>
</evidence>
<sequence>MREHAVVIAGAGPTGLMLAGELALAGADVAVVERRTARDLTGSRAGGLSPRTIEVLDQRGIADRFLAEGTIGQYGHFSGIFFDVSDLPTRHNYGLGLLQYRVENILAEWIAELGVPIHYGRVVTGFTQDSAGVDVTVSDGTTLRATYLVGCDGGRSLIRKTAGIAFPGWDPSTSCLVADVKMTERPPLGLHRDGGFHSFFEFEGEDTIRVMVTEPHVGTTGEPALADISNALTAARGTDYGLRSATWISRFTDATRQAATYRDRRVLLAGDAAHIHFPIGGQGLNTGIQDAVNLGWKLAQVVNGTSGAELLDTYHAERHPVAARVLHNTMAQTALNGPGERIDALRDTVAELLGMKEPRTRIAEMMCGLDIHYDCGAGHPLLGRRMPDLDLGTPDGFTRLFTLLHQARGLLLNFGCPWDLDVTRWAHRVSALDAHYTGGWQLPVFGEVAAPDAVLVRPDGYVAWVGDSTTSGLPEALETWFA</sequence>
<dbReference type="Gene3D" id="3.40.30.120">
    <property type="match status" value="1"/>
</dbReference>
<reference evidence="5" key="1">
    <citation type="submission" date="2019-05" db="EMBL/GenBank/DDBJ databases">
        <authorList>
            <person name="Naeem R."/>
            <person name="Antony C."/>
            <person name="Guan Q."/>
        </authorList>
    </citation>
    <scope>NUCLEOTIDE SEQUENCE</scope>
    <source>
        <strain evidence="5">2</strain>
    </source>
</reference>
<keyword evidence="5" id="KW-0503">Monooxygenase</keyword>
<accession>A0A653ESS3</accession>